<name>A0AAN6PZI3_9PEZI</name>
<dbReference type="EMBL" id="MU863653">
    <property type="protein sequence ID" value="KAK4098975.1"/>
    <property type="molecule type" value="Genomic_DNA"/>
</dbReference>
<evidence type="ECO:0000313" key="1">
    <source>
        <dbReference type="EMBL" id="KAK4098975.1"/>
    </source>
</evidence>
<protein>
    <submittedName>
        <fullName evidence="1">Uncharacterized protein</fullName>
    </submittedName>
</protein>
<keyword evidence="2" id="KW-1185">Reference proteome</keyword>
<gene>
    <name evidence="1" type="ORF">N658DRAFT_202569</name>
</gene>
<comment type="caution">
    <text evidence="1">The sequence shown here is derived from an EMBL/GenBank/DDBJ whole genome shotgun (WGS) entry which is preliminary data.</text>
</comment>
<organism evidence="1 2">
    <name type="scientific">Parathielavia hyrcaniae</name>
    <dbReference type="NCBI Taxonomy" id="113614"/>
    <lineage>
        <taxon>Eukaryota</taxon>
        <taxon>Fungi</taxon>
        <taxon>Dikarya</taxon>
        <taxon>Ascomycota</taxon>
        <taxon>Pezizomycotina</taxon>
        <taxon>Sordariomycetes</taxon>
        <taxon>Sordariomycetidae</taxon>
        <taxon>Sordariales</taxon>
        <taxon>Chaetomiaceae</taxon>
        <taxon>Parathielavia</taxon>
    </lineage>
</organism>
<dbReference type="Proteomes" id="UP001305647">
    <property type="component" value="Unassembled WGS sequence"/>
</dbReference>
<evidence type="ECO:0000313" key="2">
    <source>
        <dbReference type="Proteomes" id="UP001305647"/>
    </source>
</evidence>
<sequence length="170" mass="18496">MHLDQLGSEHRLLSWRCMSCTVWPMSCPAQSGCRMPPSLHECLARLASQFPGQQHMNEGSCIPFSPFGLQLPQLNLELPEDCRVCNRASSPFSPSCPALNGVSYKIRREPGPRPIKRIDRLLSVVAAFDVKSISPTTTCCTTATILNDTLPNKAPTSGTPFAAGGLVWEG</sequence>
<accession>A0AAN6PZI3</accession>
<reference evidence="1" key="1">
    <citation type="journal article" date="2023" name="Mol. Phylogenet. Evol.">
        <title>Genome-scale phylogeny and comparative genomics of the fungal order Sordariales.</title>
        <authorList>
            <person name="Hensen N."/>
            <person name="Bonometti L."/>
            <person name="Westerberg I."/>
            <person name="Brannstrom I.O."/>
            <person name="Guillou S."/>
            <person name="Cros-Aarteil S."/>
            <person name="Calhoun S."/>
            <person name="Haridas S."/>
            <person name="Kuo A."/>
            <person name="Mondo S."/>
            <person name="Pangilinan J."/>
            <person name="Riley R."/>
            <person name="LaButti K."/>
            <person name="Andreopoulos B."/>
            <person name="Lipzen A."/>
            <person name="Chen C."/>
            <person name="Yan M."/>
            <person name="Daum C."/>
            <person name="Ng V."/>
            <person name="Clum A."/>
            <person name="Steindorff A."/>
            <person name="Ohm R.A."/>
            <person name="Martin F."/>
            <person name="Silar P."/>
            <person name="Natvig D.O."/>
            <person name="Lalanne C."/>
            <person name="Gautier V."/>
            <person name="Ament-Velasquez S.L."/>
            <person name="Kruys A."/>
            <person name="Hutchinson M.I."/>
            <person name="Powell A.J."/>
            <person name="Barry K."/>
            <person name="Miller A.N."/>
            <person name="Grigoriev I.V."/>
            <person name="Debuchy R."/>
            <person name="Gladieux P."/>
            <person name="Hiltunen Thoren M."/>
            <person name="Johannesson H."/>
        </authorList>
    </citation>
    <scope>NUCLEOTIDE SEQUENCE</scope>
    <source>
        <strain evidence="1">CBS 757.83</strain>
    </source>
</reference>
<reference evidence="1" key="2">
    <citation type="submission" date="2023-05" db="EMBL/GenBank/DDBJ databases">
        <authorList>
            <consortium name="Lawrence Berkeley National Laboratory"/>
            <person name="Steindorff A."/>
            <person name="Hensen N."/>
            <person name="Bonometti L."/>
            <person name="Westerberg I."/>
            <person name="Brannstrom I.O."/>
            <person name="Guillou S."/>
            <person name="Cros-Aarteil S."/>
            <person name="Calhoun S."/>
            <person name="Haridas S."/>
            <person name="Kuo A."/>
            <person name="Mondo S."/>
            <person name="Pangilinan J."/>
            <person name="Riley R."/>
            <person name="Labutti K."/>
            <person name="Andreopoulos B."/>
            <person name="Lipzen A."/>
            <person name="Chen C."/>
            <person name="Yanf M."/>
            <person name="Daum C."/>
            <person name="Ng V."/>
            <person name="Clum A."/>
            <person name="Ohm R."/>
            <person name="Martin F."/>
            <person name="Silar P."/>
            <person name="Natvig D."/>
            <person name="Lalanne C."/>
            <person name="Gautier V."/>
            <person name="Ament-Velasquez S.L."/>
            <person name="Kruys A."/>
            <person name="Hutchinson M.I."/>
            <person name="Powell A.J."/>
            <person name="Barry K."/>
            <person name="Miller A.N."/>
            <person name="Grigoriev I.V."/>
            <person name="Debuchy R."/>
            <person name="Gladieux P."/>
            <person name="Thoren M.H."/>
            <person name="Johannesson H."/>
        </authorList>
    </citation>
    <scope>NUCLEOTIDE SEQUENCE</scope>
    <source>
        <strain evidence="1">CBS 757.83</strain>
    </source>
</reference>
<proteinExistence type="predicted"/>
<dbReference type="AlphaFoldDB" id="A0AAN6PZI3"/>